<organism evidence="2 3">
    <name type="scientific">Thiohalocapsa halophila</name>
    <dbReference type="NCBI Taxonomy" id="69359"/>
    <lineage>
        <taxon>Bacteria</taxon>
        <taxon>Pseudomonadati</taxon>
        <taxon>Pseudomonadota</taxon>
        <taxon>Gammaproteobacteria</taxon>
        <taxon>Chromatiales</taxon>
        <taxon>Chromatiaceae</taxon>
        <taxon>Thiohalocapsa</taxon>
    </lineage>
</organism>
<evidence type="ECO:0000313" key="3">
    <source>
        <dbReference type="Proteomes" id="UP000748752"/>
    </source>
</evidence>
<comment type="caution">
    <text evidence="2">The sequence shown here is derived from an EMBL/GenBank/DDBJ whole genome shotgun (WGS) entry which is preliminary data.</text>
</comment>
<dbReference type="InterPro" id="IPR025587">
    <property type="entry name" value="DUF4351"/>
</dbReference>
<dbReference type="Proteomes" id="UP000748752">
    <property type="component" value="Unassembled WGS sequence"/>
</dbReference>
<protein>
    <recommendedName>
        <fullName evidence="1">DUF4351 domain-containing protein</fullName>
    </recommendedName>
</protein>
<gene>
    <name evidence="2" type="ORF">CKO31_22080</name>
</gene>
<reference evidence="2 3" key="1">
    <citation type="journal article" date="2020" name="Microorganisms">
        <title>Osmotic Adaptation and Compatible Solute Biosynthesis of Phototrophic Bacteria as Revealed from Genome Analyses.</title>
        <authorList>
            <person name="Imhoff J.F."/>
            <person name="Rahn T."/>
            <person name="Kunzel S."/>
            <person name="Keller A."/>
            <person name="Neulinger S.C."/>
        </authorList>
    </citation>
    <scope>NUCLEOTIDE SEQUENCE [LARGE SCALE GENOMIC DNA]</scope>
    <source>
        <strain evidence="2 3">DSM 6210</strain>
    </source>
</reference>
<accession>A0ABS1CN95</accession>
<feature type="domain" description="DUF4351" evidence="1">
    <location>
        <begin position="14"/>
        <end position="60"/>
    </location>
</feature>
<sequence length="70" mass="7929">MTGFAERFIQQGIEQGKRQGEAQVLLRQLERKFGPVSANLRQRIQEADAETLLDCSERILTADTPDAVFH</sequence>
<name>A0ABS1CN95_9GAMM</name>
<proteinExistence type="predicted"/>
<evidence type="ECO:0000259" key="1">
    <source>
        <dbReference type="Pfam" id="PF14261"/>
    </source>
</evidence>
<dbReference type="PANTHER" id="PTHR35586">
    <property type="entry name" value="SLL1691 PROTEIN"/>
    <property type="match status" value="1"/>
</dbReference>
<evidence type="ECO:0000313" key="2">
    <source>
        <dbReference type="EMBL" id="MBK1633390.1"/>
    </source>
</evidence>
<dbReference type="RefSeq" id="WP_200241826.1">
    <property type="nucleotide sequence ID" value="NZ_NRRV01000082.1"/>
</dbReference>
<dbReference type="PANTHER" id="PTHR35586:SF1">
    <property type="entry name" value="SLL1691 PROTEIN"/>
    <property type="match status" value="1"/>
</dbReference>
<dbReference type="Pfam" id="PF14261">
    <property type="entry name" value="DUF4351"/>
    <property type="match status" value="1"/>
</dbReference>
<dbReference type="EMBL" id="NRRV01000082">
    <property type="protein sequence ID" value="MBK1633390.1"/>
    <property type="molecule type" value="Genomic_DNA"/>
</dbReference>
<keyword evidence="3" id="KW-1185">Reference proteome</keyword>